<dbReference type="PANTHER" id="PTHR42663:SF6">
    <property type="entry name" value="HYDROLASE C777.06C-RELATED"/>
    <property type="match status" value="1"/>
</dbReference>
<evidence type="ECO:0000259" key="1">
    <source>
        <dbReference type="Pfam" id="PF12706"/>
    </source>
</evidence>
<dbReference type="InterPro" id="IPR001279">
    <property type="entry name" value="Metallo-B-lactamas"/>
</dbReference>
<keyword evidence="3" id="KW-1185">Reference proteome</keyword>
<feature type="domain" description="Metallo-beta-lactamase" evidence="1">
    <location>
        <begin position="55"/>
        <end position="224"/>
    </location>
</feature>
<dbReference type="GO" id="GO:0103043">
    <property type="term" value="F:phosphoribosyl 1,2-cyclic phosphate phosphodiesterase activity"/>
    <property type="evidence" value="ECO:0007669"/>
    <property type="project" value="UniProtKB-EC"/>
</dbReference>
<dbReference type="Pfam" id="PF12706">
    <property type="entry name" value="Lactamase_B_2"/>
    <property type="match status" value="1"/>
</dbReference>
<dbReference type="EMBL" id="VYKJ01000007">
    <property type="protein sequence ID" value="KAA8999023.1"/>
    <property type="molecule type" value="Genomic_DNA"/>
</dbReference>
<dbReference type="SUPFAM" id="SSF56281">
    <property type="entry name" value="Metallo-hydrolase/oxidoreductase"/>
    <property type="match status" value="1"/>
</dbReference>
<dbReference type="Gene3D" id="3.60.15.10">
    <property type="entry name" value="Ribonuclease Z/Hydroxyacylglutathione hydrolase-like"/>
    <property type="match status" value="1"/>
</dbReference>
<organism evidence="2 3">
    <name type="scientific">Affinibrenneria salicis</name>
    <dbReference type="NCBI Taxonomy" id="2590031"/>
    <lineage>
        <taxon>Bacteria</taxon>
        <taxon>Pseudomonadati</taxon>
        <taxon>Pseudomonadota</taxon>
        <taxon>Gammaproteobacteria</taxon>
        <taxon>Enterobacterales</taxon>
        <taxon>Pectobacteriaceae</taxon>
        <taxon>Affinibrenneria</taxon>
    </lineage>
</organism>
<comment type="caution">
    <text evidence="2">The sequence shown here is derived from an EMBL/GenBank/DDBJ whole genome shotgun (WGS) entry which is preliminary data.</text>
</comment>
<dbReference type="InterPro" id="IPR017693">
    <property type="entry name" value="Phosphonate_metab_PhnP"/>
</dbReference>
<accession>A0A5J5FYI4</accession>
<evidence type="ECO:0000313" key="2">
    <source>
        <dbReference type="EMBL" id="KAA8999023.1"/>
    </source>
</evidence>
<reference evidence="2 3" key="1">
    <citation type="submission" date="2019-09" db="EMBL/GenBank/DDBJ databases">
        <authorList>
            <person name="Li Y."/>
        </authorList>
    </citation>
    <scope>NUCLEOTIDE SEQUENCE [LARGE SCALE GENOMIC DNA]</scope>
    <source>
        <strain evidence="2 3">L3-3HA</strain>
    </source>
</reference>
<dbReference type="AlphaFoldDB" id="A0A5J5FYI4"/>
<sequence>MSNAPLSLIFTGTGGVRATPLFGCDCPACQRARSAPQYRRRPCGALIDCEGELTLLDAGLDRLAQRFQPGELRRILLTHYHMDHVHGLFPLRWGEGDALPVFSPPDPQGCDDLFKHPGLLDFHFLKQPFHAYSMGAMSVTPIPLNHSRMTWGYLIAWQAIRIAWLTDTKGLPENSYDFLRRQRITGLIVDCTWPPGPAKNHNNIHEAIALCRAIQPERAWLTHIDHALDEWLLSHSLPAGIAVAQDNQRLSFGLTSG</sequence>
<keyword evidence="2" id="KW-0378">Hydrolase</keyword>
<dbReference type="InterPro" id="IPR036866">
    <property type="entry name" value="RibonucZ/Hydroxyglut_hydro"/>
</dbReference>
<name>A0A5J5FYI4_9GAMM</name>
<dbReference type="Proteomes" id="UP000335415">
    <property type="component" value="Unassembled WGS sequence"/>
</dbReference>
<dbReference type="CDD" id="cd07736">
    <property type="entry name" value="PhnP-like_MBL-fold"/>
    <property type="match status" value="1"/>
</dbReference>
<dbReference type="InterPro" id="IPR035682">
    <property type="entry name" value="PhnP_MBL"/>
</dbReference>
<dbReference type="RefSeq" id="WP_150435821.1">
    <property type="nucleotide sequence ID" value="NZ_VYKJ01000007.1"/>
</dbReference>
<proteinExistence type="predicted"/>
<evidence type="ECO:0000313" key="3">
    <source>
        <dbReference type="Proteomes" id="UP000335415"/>
    </source>
</evidence>
<dbReference type="EC" id="3.1.4.55" evidence="2"/>
<dbReference type="GO" id="GO:0019700">
    <property type="term" value="P:organic phosphonate catabolic process"/>
    <property type="evidence" value="ECO:0007669"/>
    <property type="project" value="InterPro"/>
</dbReference>
<dbReference type="PANTHER" id="PTHR42663">
    <property type="entry name" value="HYDROLASE C777.06C-RELATED-RELATED"/>
    <property type="match status" value="1"/>
</dbReference>
<gene>
    <name evidence="2" type="primary">phnP</name>
    <name evidence="2" type="ORF">FJU30_15225</name>
</gene>
<dbReference type="NCBIfam" id="TIGR03307">
    <property type="entry name" value="PhnP"/>
    <property type="match status" value="1"/>
</dbReference>
<dbReference type="OrthoDB" id="9803916at2"/>
<protein>
    <submittedName>
        <fullName evidence="2">Phosphonate metabolism protein PhnP</fullName>
        <ecNumber evidence="2">3.1.4.55</ecNumber>
    </submittedName>
</protein>